<gene>
    <name evidence="2" type="ORF">EUX98_g6556</name>
</gene>
<evidence type="ECO:0000313" key="3">
    <source>
        <dbReference type="Proteomes" id="UP000308730"/>
    </source>
</evidence>
<dbReference type="AlphaFoldDB" id="A0A4S4MNZ6"/>
<organism evidence="2 3">
    <name type="scientific">Antrodiella citrinella</name>
    <dbReference type="NCBI Taxonomy" id="2447956"/>
    <lineage>
        <taxon>Eukaryota</taxon>
        <taxon>Fungi</taxon>
        <taxon>Dikarya</taxon>
        <taxon>Basidiomycota</taxon>
        <taxon>Agaricomycotina</taxon>
        <taxon>Agaricomycetes</taxon>
        <taxon>Polyporales</taxon>
        <taxon>Steccherinaceae</taxon>
        <taxon>Antrodiella</taxon>
    </lineage>
</organism>
<protein>
    <submittedName>
        <fullName evidence="2">Uncharacterized protein</fullName>
    </submittedName>
</protein>
<comment type="caution">
    <text evidence="2">The sequence shown here is derived from an EMBL/GenBank/DDBJ whole genome shotgun (WGS) entry which is preliminary data.</text>
</comment>
<sequence length="158" mass="16499">MTTPSPATTSISHPATIVGDILAIQLSTTTFFPNGTALPVAPSQHSPIPIGSIVGGTIGGIVLAFVLVFGWIWWGRNIERGKRKEKSKILAVLEVRENTRKNASSAVVRDASYFAPAAPSPLPQRSIKFASGSSIASTASTAQLAQALDETKATTSVV</sequence>
<evidence type="ECO:0000256" key="1">
    <source>
        <dbReference type="SAM" id="Phobius"/>
    </source>
</evidence>
<accession>A0A4S4MNZ6</accession>
<proteinExistence type="predicted"/>
<evidence type="ECO:0000313" key="2">
    <source>
        <dbReference type="EMBL" id="THH27629.1"/>
    </source>
</evidence>
<name>A0A4S4MNZ6_9APHY</name>
<dbReference type="Proteomes" id="UP000308730">
    <property type="component" value="Unassembled WGS sequence"/>
</dbReference>
<dbReference type="OrthoDB" id="3244253at2759"/>
<reference evidence="2 3" key="1">
    <citation type="submission" date="2019-02" db="EMBL/GenBank/DDBJ databases">
        <title>Genome sequencing of the rare red list fungi Antrodiella citrinella (Flaviporus citrinellus).</title>
        <authorList>
            <person name="Buettner E."/>
            <person name="Kellner H."/>
        </authorList>
    </citation>
    <scope>NUCLEOTIDE SEQUENCE [LARGE SCALE GENOMIC DNA]</scope>
    <source>
        <strain evidence="2 3">DSM 108506</strain>
    </source>
</reference>
<keyword evidence="1" id="KW-0812">Transmembrane</keyword>
<keyword evidence="1" id="KW-0472">Membrane</keyword>
<keyword evidence="1" id="KW-1133">Transmembrane helix</keyword>
<feature type="transmembrane region" description="Helical" evidence="1">
    <location>
        <begin position="48"/>
        <end position="74"/>
    </location>
</feature>
<dbReference type="EMBL" id="SGPM01000237">
    <property type="protein sequence ID" value="THH27629.1"/>
    <property type="molecule type" value="Genomic_DNA"/>
</dbReference>
<keyword evidence="3" id="KW-1185">Reference proteome</keyword>